<protein>
    <recommendedName>
        <fullName evidence="9">Galectin domain-containing protein</fullName>
    </recommendedName>
</protein>
<evidence type="ECO:0000256" key="2">
    <source>
        <dbReference type="ARBA" id="ARBA00022676"/>
    </source>
</evidence>
<evidence type="ECO:0000256" key="3">
    <source>
        <dbReference type="ARBA" id="ARBA00022679"/>
    </source>
</evidence>
<evidence type="ECO:0000256" key="6">
    <source>
        <dbReference type="ARBA" id="ARBA00022989"/>
    </source>
</evidence>
<keyword evidence="2" id="KW-0328">Glycosyltransferase</keyword>
<name>A0A444MG39_9RHOB</name>
<evidence type="ECO:0000256" key="8">
    <source>
        <dbReference type="ARBA" id="ARBA00023136"/>
    </source>
</evidence>
<keyword evidence="5" id="KW-0735">Signal-anchor</keyword>
<evidence type="ECO:0000256" key="7">
    <source>
        <dbReference type="ARBA" id="ARBA00023034"/>
    </source>
</evidence>
<sequence>MKLLPCPAAEPVVLGFSLTPPQQKWHQLNFRRLGEADIPLHVSLRAAEKVALISSLHNGVWTAPRAAPLLVDAASPMEVSLQLGPDGGSLQINGRRVTGLPGLPADQDGIIGLELSPDISLDSLTMNGGKPPPLIAPELKLGEDLMIYGLDLPPGALPSAPCLGVAGSDVSLPAALLPASEDRPGLSGLQVVFPGFLWTLPGMADCLRLNLPQAGTGADLPGLDLHRSDMLAAIEAFVRRCPDPLQARFEALTALEHVKYARLWPDLSPEAAGFIRCATLAYKLEEFMELPLPDAVPEPEDVQPKADSVDQALGAEWREALLARLGATAPEEHPAVLRDLGSSFADLAENVRRGQLVALTEHFCATDRFEALAELATCTGTDVQAGVRRGDGWTASAMLPWLVIAQKYDAAAEVLQSLATRTNDWLNTSAIAWTLHAVLKSTQPALKMHQKEGVIYAFLALAEKMSEPYWGRGACVRMIAAAAELLAAATAFHGGLRHRIEASVLRCHAFSPTFWQKLSQMPVDILPRSAVLAEGQAAFAVLQDSALARARGDRRDLMALRQAFRAFERTGAFGLSRMRVEVFGAAALGVADEHGPAGDSLSPDFAGDLLRAAAFPNAPPLPEALRLPAKEALAGLCCHEHRSESHDQRIALTRLSLQLLKSSGDDPDEGRGMLAEFRSRLLSLPEAQSPGLRLRMALLIYCDALRVGHQALRKALEALISAFLAENPPLSADDPVLLAVARRLAECAPTAQGEPACRAILSRLRQIVRTGTKQEGDCSAESRKKWLQSPALFDTLVLIYSCKANLDSRVARIRETWAKDLDALGIPWLVVTGEGDDSTEGDILRLNVDDSYEFLPRKTLSMLQWAARNTPFSHILKIDDDCYLDVESYFFSLSHRFHDYHGRIIRRNPGDKPPAWHMGRSASLRARMELDKSPEPSAYADGGSAYALSRRSCFAVTAQVGTYQGQRLCSVSYSEDKLAGDLLALAGITPQQTDCATIQMRRVHPDGVPVVRWSPGFFPSEMSVTKVAHLDVFDGFHRIRGDFRSGRLRPSMIWPANRSVGLETSSPHLIQVSPDDRVQAALTAEISVIATVRNEKFILGHFLNHYRSLGVSSFIFADNMSDDGTLEFLLDQPDTLVFSAEAPYRSTAQGTEWKIALMAQLRPGKWSLVADADEMLLYPGYEQTGIVDFLKRGDLSGYDAFRIGMLDLYPKGRLQDADLSQSEPFSQIAFADRCAFRQTPTLSGNFGRGSAPTSALRHRILPGSPPGYFVAEKIALLRYQPWMRLSVGLHYATEINPAPGPLLFAHFKYHSEFFDRARREAKRGQYFNGAQEYKRYLALLSEARDVLYDDTVSVPWRQCDLACEVLGPTES</sequence>
<proteinExistence type="predicted"/>
<dbReference type="PANTHER" id="PTHR11214:SF3">
    <property type="entry name" value="BETA-1,3-GALACTOSYLTRANSFERASE 6"/>
    <property type="match status" value="1"/>
</dbReference>
<dbReference type="Pfam" id="PF01762">
    <property type="entry name" value="Galactosyl_T"/>
    <property type="match status" value="1"/>
</dbReference>
<dbReference type="Pfam" id="PF13704">
    <property type="entry name" value="Glyco_tranf_2_4"/>
    <property type="match status" value="1"/>
</dbReference>
<gene>
    <name evidence="10" type="ORF">EP867_01440</name>
</gene>
<keyword evidence="4" id="KW-0812">Transmembrane</keyword>
<dbReference type="InterPro" id="IPR001079">
    <property type="entry name" value="Galectin_CRD"/>
</dbReference>
<dbReference type="PANTHER" id="PTHR11214">
    <property type="entry name" value="BETA-1,3-N-ACETYLGLUCOSAMINYLTRANSFERASE"/>
    <property type="match status" value="1"/>
</dbReference>
<keyword evidence="3" id="KW-0808">Transferase</keyword>
<feature type="domain" description="Galectin" evidence="9">
    <location>
        <begin position="1"/>
        <end position="127"/>
    </location>
</feature>
<evidence type="ECO:0000256" key="5">
    <source>
        <dbReference type="ARBA" id="ARBA00022968"/>
    </source>
</evidence>
<dbReference type="OrthoDB" id="7981249at2"/>
<evidence type="ECO:0000259" key="9">
    <source>
        <dbReference type="PROSITE" id="PS51304"/>
    </source>
</evidence>
<dbReference type="GO" id="GO:0016758">
    <property type="term" value="F:hexosyltransferase activity"/>
    <property type="evidence" value="ECO:0007669"/>
    <property type="project" value="InterPro"/>
</dbReference>
<keyword evidence="7" id="KW-0333">Golgi apparatus</keyword>
<evidence type="ECO:0000313" key="10">
    <source>
        <dbReference type="EMBL" id="RWY44637.1"/>
    </source>
</evidence>
<dbReference type="InterPro" id="IPR002659">
    <property type="entry name" value="Glyco_trans_31"/>
</dbReference>
<comment type="subcellular location">
    <subcellularLocation>
        <location evidence="1">Golgi apparatus membrane</location>
        <topology evidence="1">Single-pass type II membrane protein</topology>
    </subcellularLocation>
</comment>
<dbReference type="GO" id="GO:0016020">
    <property type="term" value="C:membrane"/>
    <property type="evidence" value="ECO:0007669"/>
    <property type="project" value="InterPro"/>
</dbReference>
<evidence type="ECO:0000313" key="11">
    <source>
        <dbReference type="Proteomes" id="UP000287168"/>
    </source>
</evidence>
<dbReference type="Proteomes" id="UP000287168">
    <property type="component" value="Unassembled WGS sequence"/>
</dbReference>
<dbReference type="RefSeq" id="WP_128486437.1">
    <property type="nucleotide sequence ID" value="NZ_JBHLXB010000026.1"/>
</dbReference>
<keyword evidence="8" id="KW-0472">Membrane</keyword>
<accession>A0A444MG39</accession>
<organism evidence="10 11">
    <name type="scientific">Falsigemmobacter intermedius</name>
    <dbReference type="NCBI Taxonomy" id="1553448"/>
    <lineage>
        <taxon>Bacteria</taxon>
        <taxon>Pseudomonadati</taxon>
        <taxon>Pseudomonadota</taxon>
        <taxon>Alphaproteobacteria</taxon>
        <taxon>Rhodobacterales</taxon>
        <taxon>Paracoccaceae</taxon>
        <taxon>Falsigemmobacter</taxon>
    </lineage>
</organism>
<dbReference type="Gene3D" id="3.90.550.50">
    <property type="match status" value="1"/>
</dbReference>
<keyword evidence="11" id="KW-1185">Reference proteome</keyword>
<dbReference type="GO" id="GO:0006493">
    <property type="term" value="P:protein O-linked glycosylation"/>
    <property type="evidence" value="ECO:0007669"/>
    <property type="project" value="TreeGrafter"/>
</dbReference>
<dbReference type="PROSITE" id="PS51304">
    <property type="entry name" value="GALECTIN"/>
    <property type="match status" value="1"/>
</dbReference>
<comment type="caution">
    <text evidence="10">The sequence shown here is derived from an EMBL/GenBank/DDBJ whole genome shotgun (WGS) entry which is preliminary data.</text>
</comment>
<reference evidence="10 11" key="1">
    <citation type="journal article" date="2015" name="Int. J. Syst. Evol. Microbiol.">
        <title>Gemmobacter intermedius sp. nov., isolated from a white stork (Ciconia ciconia).</title>
        <authorList>
            <person name="Kampfer P."/>
            <person name="Jerzak L."/>
            <person name="Wilharm G."/>
            <person name="Golke J."/>
            <person name="Busse H.J."/>
            <person name="Glaeser S.P."/>
        </authorList>
    </citation>
    <scope>NUCLEOTIDE SEQUENCE [LARGE SCALE GENOMIC DNA]</scope>
    <source>
        <strain evidence="10 11">119/4</strain>
    </source>
</reference>
<dbReference type="EMBL" id="SBLC01000002">
    <property type="protein sequence ID" value="RWY44637.1"/>
    <property type="molecule type" value="Genomic_DNA"/>
</dbReference>
<evidence type="ECO:0000256" key="4">
    <source>
        <dbReference type="ARBA" id="ARBA00022692"/>
    </source>
</evidence>
<evidence type="ECO:0000256" key="1">
    <source>
        <dbReference type="ARBA" id="ARBA00004323"/>
    </source>
</evidence>
<keyword evidence="6" id="KW-1133">Transmembrane helix</keyword>
<dbReference type="GO" id="GO:0030246">
    <property type="term" value="F:carbohydrate binding"/>
    <property type="evidence" value="ECO:0007669"/>
    <property type="project" value="InterPro"/>
</dbReference>